<sequence length="280" mass="29123">MNQLDGVYGDGSTSSPSTGSVQNQVDTSGSGSGMSALKATQEYQQHAGTAYNNLDTELASFLQYLAGNQSVDRDALSQVINNTNSQLAQLGSAAYTRDGEVKVHQILVSALTNALKIVGNSNVNANAVAVEINRLTDQFLYNLVGVDYPAAEGISGASTGSSSAAQKAISVALSEQGKPYVYGAEGPYAFDCSGLTQYAAASAGAQIPRTAAQQYQQLPKVNSADIQPGDLIFPAAEFNNGSPGHVMMYIGNGQCIEAPHTGATVRVVNLPNSFAASRWT</sequence>
<dbReference type="Pfam" id="PF10774">
    <property type="entry name" value="DUF4226"/>
    <property type="match status" value="1"/>
</dbReference>
<dbReference type="InterPro" id="IPR051794">
    <property type="entry name" value="PG_Endopeptidase_C40"/>
</dbReference>
<name>A0ABW6S3Y9_9NOCA</name>
<feature type="domain" description="NlpC/P60" evidence="6">
    <location>
        <begin position="162"/>
        <end position="280"/>
    </location>
</feature>
<dbReference type="InterPro" id="IPR038765">
    <property type="entry name" value="Papain-like_cys_pep_sf"/>
</dbReference>
<dbReference type="Proteomes" id="UP001601992">
    <property type="component" value="Unassembled WGS sequence"/>
</dbReference>
<dbReference type="PANTHER" id="PTHR47359">
    <property type="entry name" value="PEPTIDOGLYCAN DL-ENDOPEPTIDASE CWLO"/>
    <property type="match status" value="1"/>
</dbReference>
<protein>
    <submittedName>
        <fullName evidence="7">C40 family peptidase</fullName>
    </submittedName>
</protein>
<gene>
    <name evidence="7" type="ORF">ACFYXQ_19100</name>
</gene>
<dbReference type="Pfam" id="PF00877">
    <property type="entry name" value="NLPC_P60"/>
    <property type="match status" value="1"/>
</dbReference>
<dbReference type="RefSeq" id="WP_387404449.1">
    <property type="nucleotide sequence ID" value="NZ_JBIAQY010000006.1"/>
</dbReference>
<organism evidence="7 8">
    <name type="scientific">Nocardia jiangxiensis</name>
    <dbReference type="NCBI Taxonomy" id="282685"/>
    <lineage>
        <taxon>Bacteria</taxon>
        <taxon>Bacillati</taxon>
        <taxon>Actinomycetota</taxon>
        <taxon>Actinomycetes</taxon>
        <taxon>Mycobacteriales</taxon>
        <taxon>Nocardiaceae</taxon>
        <taxon>Nocardia</taxon>
    </lineage>
</organism>
<feature type="region of interest" description="Disordered" evidence="5">
    <location>
        <begin position="1"/>
        <end position="35"/>
    </location>
</feature>
<evidence type="ECO:0000259" key="6">
    <source>
        <dbReference type="PROSITE" id="PS51935"/>
    </source>
</evidence>
<dbReference type="EMBL" id="JBIAQY010000006">
    <property type="protein sequence ID" value="MFF3569886.1"/>
    <property type="molecule type" value="Genomic_DNA"/>
</dbReference>
<evidence type="ECO:0000256" key="1">
    <source>
        <dbReference type="ARBA" id="ARBA00007074"/>
    </source>
</evidence>
<keyword evidence="8" id="KW-1185">Reference proteome</keyword>
<feature type="compositionally biased region" description="Low complexity" evidence="5">
    <location>
        <begin position="11"/>
        <end position="20"/>
    </location>
</feature>
<dbReference type="Gene3D" id="3.90.1720.10">
    <property type="entry name" value="endopeptidase domain like (from Nostoc punctiforme)"/>
    <property type="match status" value="1"/>
</dbReference>
<keyword evidence="4" id="KW-0788">Thiol protease</keyword>
<comment type="caution">
    <text evidence="7">The sequence shown here is derived from an EMBL/GenBank/DDBJ whole genome shotgun (WGS) entry which is preliminary data.</text>
</comment>
<evidence type="ECO:0000256" key="4">
    <source>
        <dbReference type="ARBA" id="ARBA00022807"/>
    </source>
</evidence>
<dbReference type="InterPro" id="IPR019710">
    <property type="entry name" value="DUF4226"/>
</dbReference>
<evidence type="ECO:0000313" key="7">
    <source>
        <dbReference type="EMBL" id="MFF3569886.1"/>
    </source>
</evidence>
<dbReference type="PANTHER" id="PTHR47359:SF3">
    <property type="entry name" value="NLP_P60 DOMAIN-CONTAINING PROTEIN-RELATED"/>
    <property type="match status" value="1"/>
</dbReference>
<keyword evidence="2" id="KW-0645">Protease</keyword>
<evidence type="ECO:0000313" key="8">
    <source>
        <dbReference type="Proteomes" id="UP001601992"/>
    </source>
</evidence>
<dbReference type="InterPro" id="IPR000064">
    <property type="entry name" value="NLP_P60_dom"/>
</dbReference>
<evidence type="ECO:0000256" key="2">
    <source>
        <dbReference type="ARBA" id="ARBA00022670"/>
    </source>
</evidence>
<keyword evidence="3" id="KW-0378">Hydrolase</keyword>
<accession>A0ABW6S3Y9</accession>
<proteinExistence type="inferred from homology"/>
<evidence type="ECO:0000256" key="5">
    <source>
        <dbReference type="SAM" id="MobiDB-lite"/>
    </source>
</evidence>
<dbReference type="SUPFAM" id="SSF54001">
    <property type="entry name" value="Cysteine proteinases"/>
    <property type="match status" value="1"/>
</dbReference>
<comment type="similarity">
    <text evidence="1">Belongs to the peptidase C40 family.</text>
</comment>
<dbReference type="PROSITE" id="PS51935">
    <property type="entry name" value="NLPC_P60"/>
    <property type="match status" value="1"/>
</dbReference>
<reference evidence="7 8" key="1">
    <citation type="submission" date="2024-10" db="EMBL/GenBank/DDBJ databases">
        <title>The Natural Products Discovery Center: Release of the First 8490 Sequenced Strains for Exploring Actinobacteria Biosynthetic Diversity.</title>
        <authorList>
            <person name="Kalkreuter E."/>
            <person name="Kautsar S.A."/>
            <person name="Yang D."/>
            <person name="Bader C.D."/>
            <person name="Teijaro C.N."/>
            <person name="Fluegel L."/>
            <person name="Davis C.M."/>
            <person name="Simpson J.R."/>
            <person name="Lauterbach L."/>
            <person name="Steele A.D."/>
            <person name="Gui C."/>
            <person name="Meng S."/>
            <person name="Li G."/>
            <person name="Viehrig K."/>
            <person name="Ye F."/>
            <person name="Su P."/>
            <person name="Kiefer A.F."/>
            <person name="Nichols A."/>
            <person name="Cepeda A.J."/>
            <person name="Yan W."/>
            <person name="Fan B."/>
            <person name="Jiang Y."/>
            <person name="Adhikari A."/>
            <person name="Zheng C.-J."/>
            <person name="Schuster L."/>
            <person name="Cowan T.M."/>
            <person name="Smanski M.J."/>
            <person name="Chevrette M.G."/>
            <person name="De Carvalho L.P.S."/>
            <person name="Shen B."/>
        </authorList>
    </citation>
    <scope>NUCLEOTIDE SEQUENCE [LARGE SCALE GENOMIC DNA]</scope>
    <source>
        <strain evidence="7 8">NPDC002593</strain>
    </source>
</reference>
<evidence type="ECO:0000256" key="3">
    <source>
        <dbReference type="ARBA" id="ARBA00022801"/>
    </source>
</evidence>